<accession>A0ABS8CSL3</accession>
<dbReference type="InterPro" id="IPR009901">
    <property type="entry name" value="Phage_VT1-Sakai_H0025"/>
</dbReference>
<sequence>MEEQTPELIAVEVDAELESALTRFPLPAGIQDADCNQEEIAQALNTSVNTVAKWIRQDGMPVAQQGGNGKAYVLRLSHCWAWLKAREAEADLRNRHNKQQVAALQASFLGMEVNDPQAAMTPAQRRETALADIAWSKAAHMRRQLVPLSDVLDLYEGVLQIVRDGLKAMPDLLEREIALRPDQVGAVVRICDDVLNKMSERIDEAELRERDVPDVDVQERWLI</sequence>
<name>A0ABS8CSL3_9RHOB</name>
<evidence type="ECO:0000313" key="2">
    <source>
        <dbReference type="Proteomes" id="UP001198571"/>
    </source>
</evidence>
<dbReference type="Gene3D" id="1.10.10.10">
    <property type="entry name" value="Winged helix-like DNA-binding domain superfamily/Winged helix DNA-binding domain"/>
    <property type="match status" value="1"/>
</dbReference>
<evidence type="ECO:0000313" key="1">
    <source>
        <dbReference type="EMBL" id="MCB5412387.1"/>
    </source>
</evidence>
<dbReference type="RefSeq" id="WP_226937807.1">
    <property type="nucleotide sequence ID" value="NZ_JACDXX010000050.1"/>
</dbReference>
<dbReference type="InterPro" id="IPR009061">
    <property type="entry name" value="DNA-bd_dom_put_sf"/>
</dbReference>
<gene>
    <name evidence="1" type="ORF">H0485_20680</name>
</gene>
<dbReference type="SUPFAM" id="SSF46955">
    <property type="entry name" value="Putative DNA-binding domain"/>
    <property type="match status" value="1"/>
</dbReference>
<keyword evidence="2" id="KW-1185">Reference proteome</keyword>
<protein>
    <submittedName>
        <fullName evidence="1">DUF1441 family protein</fullName>
    </submittedName>
</protein>
<proteinExistence type="predicted"/>
<reference evidence="1 2" key="1">
    <citation type="submission" date="2020-07" db="EMBL/GenBank/DDBJ databases">
        <title>Pseudogemmobacter sp. nov., isolated from poultry manure in Taiwan.</title>
        <authorList>
            <person name="Lin S.-Y."/>
            <person name="Tang Y.-S."/>
            <person name="Young C.-C."/>
        </authorList>
    </citation>
    <scope>NUCLEOTIDE SEQUENCE [LARGE SCALE GENOMIC DNA]</scope>
    <source>
        <strain evidence="1 2">CC-YST710</strain>
    </source>
</reference>
<dbReference type="Pfam" id="PF07278">
    <property type="entry name" value="DUF1441"/>
    <property type="match status" value="1"/>
</dbReference>
<dbReference type="EMBL" id="JACDXX010000050">
    <property type="protein sequence ID" value="MCB5412387.1"/>
    <property type="molecule type" value="Genomic_DNA"/>
</dbReference>
<dbReference type="Proteomes" id="UP001198571">
    <property type="component" value="Unassembled WGS sequence"/>
</dbReference>
<organism evidence="1 2">
    <name type="scientific">Pseudogemmobacter faecipullorum</name>
    <dbReference type="NCBI Taxonomy" id="2755041"/>
    <lineage>
        <taxon>Bacteria</taxon>
        <taxon>Pseudomonadati</taxon>
        <taxon>Pseudomonadota</taxon>
        <taxon>Alphaproteobacteria</taxon>
        <taxon>Rhodobacterales</taxon>
        <taxon>Paracoccaceae</taxon>
        <taxon>Pseudogemmobacter</taxon>
    </lineage>
</organism>
<dbReference type="InterPro" id="IPR036388">
    <property type="entry name" value="WH-like_DNA-bd_sf"/>
</dbReference>
<comment type="caution">
    <text evidence="1">The sequence shown here is derived from an EMBL/GenBank/DDBJ whole genome shotgun (WGS) entry which is preliminary data.</text>
</comment>